<gene>
    <name evidence="2" type="ORF">RchiOBHm_Chr5g0047711</name>
</gene>
<dbReference type="GO" id="GO:0004523">
    <property type="term" value="F:RNA-DNA hybrid ribonuclease activity"/>
    <property type="evidence" value="ECO:0007669"/>
    <property type="project" value="InterPro"/>
</dbReference>
<organism evidence="2 3">
    <name type="scientific">Rosa chinensis</name>
    <name type="common">China rose</name>
    <dbReference type="NCBI Taxonomy" id="74649"/>
    <lineage>
        <taxon>Eukaryota</taxon>
        <taxon>Viridiplantae</taxon>
        <taxon>Streptophyta</taxon>
        <taxon>Embryophyta</taxon>
        <taxon>Tracheophyta</taxon>
        <taxon>Spermatophyta</taxon>
        <taxon>Magnoliopsida</taxon>
        <taxon>eudicotyledons</taxon>
        <taxon>Gunneridae</taxon>
        <taxon>Pentapetalae</taxon>
        <taxon>rosids</taxon>
        <taxon>fabids</taxon>
        <taxon>Rosales</taxon>
        <taxon>Rosaceae</taxon>
        <taxon>Rosoideae</taxon>
        <taxon>Rosoideae incertae sedis</taxon>
        <taxon>Rosa</taxon>
    </lineage>
</organism>
<accession>A0A2P6QEG4</accession>
<evidence type="ECO:0000313" key="3">
    <source>
        <dbReference type="Proteomes" id="UP000238479"/>
    </source>
</evidence>
<evidence type="ECO:0000313" key="2">
    <source>
        <dbReference type="EMBL" id="PRQ32559.1"/>
    </source>
</evidence>
<dbReference type="EMBL" id="PDCK01000043">
    <property type="protein sequence ID" value="PRQ32559.1"/>
    <property type="molecule type" value="Genomic_DNA"/>
</dbReference>
<comment type="caution">
    <text evidence="2">The sequence shown here is derived from an EMBL/GenBank/DDBJ whole genome shotgun (WGS) entry which is preliminary data.</text>
</comment>
<dbReference type="InterPro" id="IPR044730">
    <property type="entry name" value="RNase_H-like_dom_plant"/>
</dbReference>
<feature type="domain" description="RNase H type-1" evidence="1">
    <location>
        <begin position="39"/>
        <end position="160"/>
    </location>
</feature>
<dbReference type="InterPro" id="IPR012337">
    <property type="entry name" value="RNaseH-like_sf"/>
</dbReference>
<keyword evidence="3" id="KW-1185">Reference proteome</keyword>
<dbReference type="InterPro" id="IPR036397">
    <property type="entry name" value="RNaseH_sf"/>
</dbReference>
<dbReference type="AlphaFoldDB" id="A0A2P6QEG4"/>
<dbReference type="Gene3D" id="3.30.420.10">
    <property type="entry name" value="Ribonuclease H-like superfamily/Ribonuclease H"/>
    <property type="match status" value="1"/>
</dbReference>
<proteinExistence type="predicted"/>
<dbReference type="OMA" id="WFGHALE"/>
<protein>
    <submittedName>
        <fullName evidence="2">Putative ribonuclease H-like domain-containing protein</fullName>
    </submittedName>
</protein>
<dbReference type="PANTHER" id="PTHR47074">
    <property type="entry name" value="BNAC02G40300D PROTEIN"/>
    <property type="match status" value="1"/>
</dbReference>
<evidence type="ECO:0000259" key="1">
    <source>
        <dbReference type="Pfam" id="PF13456"/>
    </source>
</evidence>
<dbReference type="Gramene" id="PRQ32559">
    <property type="protein sequence ID" value="PRQ32559"/>
    <property type="gene ID" value="RchiOBHm_Chr5g0047711"/>
</dbReference>
<dbReference type="SUPFAM" id="SSF53098">
    <property type="entry name" value="Ribonuclease H-like"/>
    <property type="match status" value="1"/>
</dbReference>
<dbReference type="GO" id="GO:0003676">
    <property type="term" value="F:nucleic acid binding"/>
    <property type="evidence" value="ECO:0007669"/>
    <property type="project" value="InterPro"/>
</dbReference>
<reference evidence="2 3" key="1">
    <citation type="journal article" date="2018" name="Nat. Genet.">
        <title>The Rosa genome provides new insights in the design of modern roses.</title>
        <authorList>
            <person name="Bendahmane M."/>
        </authorList>
    </citation>
    <scope>NUCLEOTIDE SEQUENCE [LARGE SCALE GENOMIC DNA]</scope>
    <source>
        <strain evidence="3">cv. Old Blush</strain>
    </source>
</reference>
<dbReference type="Proteomes" id="UP000238479">
    <property type="component" value="Chromosome 5"/>
</dbReference>
<dbReference type="InterPro" id="IPR002156">
    <property type="entry name" value="RNaseH_domain"/>
</dbReference>
<dbReference type="PANTHER" id="PTHR47074:SF48">
    <property type="entry name" value="POLYNUCLEOTIDYL TRANSFERASE, RIBONUCLEASE H-LIKE SUPERFAMILY PROTEIN"/>
    <property type="match status" value="1"/>
</dbReference>
<dbReference type="Pfam" id="PF13456">
    <property type="entry name" value="RVT_3"/>
    <property type="match status" value="1"/>
</dbReference>
<name>A0A2P6QEG4_ROSCH</name>
<sequence>MAWFEEYSQVNQATASPDRRGPTSQTLWFPPATGTLKLNVDGEFLSSIQYGGTGGVLRNDQGDFIAAFSYRAESVLSPLHAELLALKYGLDFLHAMNVTKVVMETDCLVAVQAINSSTEDLSELGALIHDIKGLVGVVGDVTVGFTPRQANRVAHRLASYSFDSNIHLDWFGHALEFVLDALMYDHYRI</sequence>
<dbReference type="CDD" id="cd06222">
    <property type="entry name" value="RNase_H_like"/>
    <property type="match status" value="1"/>
</dbReference>
<dbReference type="InterPro" id="IPR052929">
    <property type="entry name" value="RNase_H-like_EbsB-rel"/>
</dbReference>